<protein>
    <submittedName>
        <fullName evidence="1">Uncharacterized protein</fullName>
    </submittedName>
</protein>
<dbReference type="Proteomes" id="UP001176961">
    <property type="component" value="Unassembled WGS sequence"/>
</dbReference>
<accession>A0AA36GMJ3</accession>
<reference evidence="1" key="1">
    <citation type="submission" date="2023-07" db="EMBL/GenBank/DDBJ databases">
        <authorList>
            <consortium name="CYATHOMIX"/>
        </authorList>
    </citation>
    <scope>NUCLEOTIDE SEQUENCE</scope>
    <source>
        <strain evidence="1">N/A</strain>
    </source>
</reference>
<proteinExistence type="predicted"/>
<dbReference type="AlphaFoldDB" id="A0AA36GMJ3"/>
<evidence type="ECO:0000313" key="2">
    <source>
        <dbReference type="Proteomes" id="UP001176961"/>
    </source>
</evidence>
<organism evidence="1 2">
    <name type="scientific">Cylicocyclus nassatus</name>
    <name type="common">Nematode worm</name>
    <dbReference type="NCBI Taxonomy" id="53992"/>
    <lineage>
        <taxon>Eukaryota</taxon>
        <taxon>Metazoa</taxon>
        <taxon>Ecdysozoa</taxon>
        <taxon>Nematoda</taxon>
        <taxon>Chromadorea</taxon>
        <taxon>Rhabditida</taxon>
        <taxon>Rhabditina</taxon>
        <taxon>Rhabditomorpha</taxon>
        <taxon>Strongyloidea</taxon>
        <taxon>Strongylidae</taxon>
        <taxon>Cylicocyclus</taxon>
    </lineage>
</organism>
<comment type="caution">
    <text evidence="1">The sequence shown here is derived from an EMBL/GenBank/DDBJ whole genome shotgun (WGS) entry which is preliminary data.</text>
</comment>
<keyword evidence="2" id="KW-1185">Reference proteome</keyword>
<dbReference type="EMBL" id="CATQJL010000112">
    <property type="protein sequence ID" value="CAJ0594856.1"/>
    <property type="molecule type" value="Genomic_DNA"/>
</dbReference>
<sequence>MAKVKPCEVECNPSTSGGRVGYLVTLAAKVFGIVSKRFERSPSLPSTDGSLEIGDRGVNLPDEKLKRDENDAMSILAVQAFW</sequence>
<name>A0AA36GMJ3_CYLNA</name>
<evidence type="ECO:0000313" key="1">
    <source>
        <dbReference type="EMBL" id="CAJ0594856.1"/>
    </source>
</evidence>
<gene>
    <name evidence="1" type="ORF">CYNAS_LOCUS6839</name>
</gene>